<dbReference type="AlphaFoldDB" id="A0A1G5QIE0"/>
<keyword evidence="2" id="KW-1185">Reference proteome</keyword>
<dbReference type="OrthoDB" id="9792877at2"/>
<evidence type="ECO:0008006" key="3">
    <source>
        <dbReference type="Google" id="ProtNLM"/>
    </source>
</evidence>
<evidence type="ECO:0000313" key="1">
    <source>
        <dbReference type="EMBL" id="SCZ61121.1"/>
    </source>
</evidence>
<dbReference type="RefSeq" id="WP_092996474.1">
    <property type="nucleotide sequence ID" value="NZ_FMWD01000006.1"/>
</dbReference>
<dbReference type="Proteomes" id="UP000199648">
    <property type="component" value="Unassembled WGS sequence"/>
</dbReference>
<reference evidence="1 2" key="1">
    <citation type="submission" date="2016-10" db="EMBL/GenBank/DDBJ databases">
        <authorList>
            <person name="de Groot N.N."/>
        </authorList>
    </citation>
    <scope>NUCLEOTIDE SEQUENCE [LARGE SCALE GENOMIC DNA]</scope>
    <source>
        <strain evidence="1 2">HLD2</strain>
    </source>
</reference>
<evidence type="ECO:0000313" key="2">
    <source>
        <dbReference type="Proteomes" id="UP000199648"/>
    </source>
</evidence>
<gene>
    <name evidence="1" type="ORF">SAMN03097708_02086</name>
</gene>
<sequence>MSRSLVSVVELGGYADFGPLYRRLGFDPETVNSGRRALSTVKQLQPAAVVAEFNYQFDFRDRTSALESLLALTQGMPDTRVVVIYEPREEPELERLRQRFPSFTAIPRPVREDDLERVLRN</sequence>
<protein>
    <recommendedName>
        <fullName evidence="3">Response regulatory domain-containing protein</fullName>
    </recommendedName>
</protein>
<accession>A0A1G5QIE0</accession>
<dbReference type="EMBL" id="FMWD01000006">
    <property type="protein sequence ID" value="SCZ61121.1"/>
    <property type="molecule type" value="Genomic_DNA"/>
</dbReference>
<organism evidence="1 2">
    <name type="scientific">Thiohalomonas denitrificans</name>
    <dbReference type="NCBI Taxonomy" id="415747"/>
    <lineage>
        <taxon>Bacteria</taxon>
        <taxon>Pseudomonadati</taxon>
        <taxon>Pseudomonadota</taxon>
        <taxon>Gammaproteobacteria</taxon>
        <taxon>Thiohalomonadales</taxon>
        <taxon>Thiohalomonadaceae</taxon>
        <taxon>Thiohalomonas</taxon>
    </lineage>
</organism>
<name>A0A1G5QIE0_9GAMM</name>
<proteinExistence type="predicted"/>